<dbReference type="InterPro" id="IPR001466">
    <property type="entry name" value="Beta-lactam-related"/>
</dbReference>
<reference evidence="4 5" key="1">
    <citation type="submission" date="2019-09" db="EMBL/GenBank/DDBJ databases">
        <title>Actinomadura physcomitrii sp. nov., a novel actinomycete isolated from moss [Physcomitrium sphaericum (Ludw) Fuernr].</title>
        <authorList>
            <person name="Zhuang X."/>
            <person name="Liu C."/>
        </authorList>
    </citation>
    <scope>NUCLEOTIDE SEQUENCE [LARGE SCALE GENOMIC DNA]</scope>
    <source>
        <strain evidence="4 5">HMC1</strain>
    </source>
</reference>
<dbReference type="Proteomes" id="UP000468735">
    <property type="component" value="Unassembled WGS sequence"/>
</dbReference>
<dbReference type="AlphaFoldDB" id="A0A6H9Y957"/>
<comment type="caution">
    <text evidence="4">The sequence shown here is derived from an EMBL/GenBank/DDBJ whole genome shotgun (WGS) entry which is preliminary data.</text>
</comment>
<evidence type="ECO:0000256" key="1">
    <source>
        <dbReference type="SAM" id="MobiDB-lite"/>
    </source>
</evidence>
<keyword evidence="2" id="KW-0732">Signal</keyword>
<feature type="signal peptide" evidence="2">
    <location>
        <begin position="1"/>
        <end position="36"/>
    </location>
</feature>
<evidence type="ECO:0000256" key="2">
    <source>
        <dbReference type="SAM" id="SignalP"/>
    </source>
</evidence>
<feature type="chain" id="PRO_5026234869" evidence="2">
    <location>
        <begin position="37"/>
        <end position="525"/>
    </location>
</feature>
<dbReference type="InterPro" id="IPR012338">
    <property type="entry name" value="Beta-lactam/transpept-like"/>
</dbReference>
<organism evidence="4 5">
    <name type="scientific">Actinomadura rudentiformis</name>
    <dbReference type="NCBI Taxonomy" id="359158"/>
    <lineage>
        <taxon>Bacteria</taxon>
        <taxon>Bacillati</taxon>
        <taxon>Actinomycetota</taxon>
        <taxon>Actinomycetes</taxon>
        <taxon>Streptosporangiales</taxon>
        <taxon>Thermomonosporaceae</taxon>
        <taxon>Actinomadura</taxon>
    </lineage>
</organism>
<evidence type="ECO:0000313" key="4">
    <source>
        <dbReference type="EMBL" id="KAB2340845.1"/>
    </source>
</evidence>
<dbReference type="Pfam" id="PF00144">
    <property type="entry name" value="Beta-lactamase"/>
    <property type="match status" value="1"/>
</dbReference>
<dbReference type="PANTHER" id="PTHR46825">
    <property type="entry name" value="D-ALANYL-D-ALANINE-CARBOXYPEPTIDASE/ENDOPEPTIDASE AMPH"/>
    <property type="match status" value="1"/>
</dbReference>
<sequence length="525" mass="53362">MSSNSIRPRRALLTVTLTGALTVPLIPVLTTTPAEFATTTAPTTEAAPASGAPASGAPASGAPTPRASVGASVTGAAHVTRASSSGASAARSSAAAASAIGVSAAGESLAGTASATRASVTGASAAGASAIRASSSGASAAGPSAAAASTIGASAVGGSLTGAVSGSGVSATGASATGGVAGAGIAAAESSVGRLRVAAGRLVADGQPGVIVLSRRGRQVTHVTAGVADKATGQRMDARLRFRIASVTKTFTSTVLLQMVAERRVSLDDTVDKWLPGSVARNGHNGSKITIRELLGHTSGLKDYSLDPRVWSDPRREWKPQELVDMALETPPIAEGTYSNTNYILAGMIIEKAAGRSLGGEFQRRIFRPLGLRHTSLAVDRSFPGPYVHGYMDEYGDVSTEISPSSAWASGGVISTVDDVAKFHRALFTGRLLPKRLQREMTATRPIVDGDVMQDYGLGVVKTRFSCGIAWGHDGGFPGYGTWTYTSADGKRQAVITYNDSSAALEADPKFRADLDKAAEIAFCG</sequence>
<evidence type="ECO:0000259" key="3">
    <source>
        <dbReference type="Pfam" id="PF00144"/>
    </source>
</evidence>
<dbReference type="PANTHER" id="PTHR46825:SF7">
    <property type="entry name" value="D-ALANYL-D-ALANINE CARBOXYPEPTIDASE"/>
    <property type="match status" value="1"/>
</dbReference>
<accession>A0A6H9Y957</accession>
<dbReference type="EMBL" id="WBMT01000028">
    <property type="protein sequence ID" value="KAB2340845.1"/>
    <property type="molecule type" value="Genomic_DNA"/>
</dbReference>
<dbReference type="OrthoDB" id="3499702at2"/>
<feature type="region of interest" description="Disordered" evidence="1">
    <location>
        <begin position="41"/>
        <end position="73"/>
    </location>
</feature>
<proteinExistence type="predicted"/>
<protein>
    <submittedName>
        <fullName evidence="4">Beta-lactamase family protein</fullName>
    </submittedName>
</protein>
<name>A0A6H9Y957_9ACTN</name>
<keyword evidence="5" id="KW-1185">Reference proteome</keyword>
<dbReference type="Gene3D" id="3.40.710.10">
    <property type="entry name" value="DD-peptidase/beta-lactamase superfamily"/>
    <property type="match status" value="1"/>
</dbReference>
<evidence type="ECO:0000313" key="5">
    <source>
        <dbReference type="Proteomes" id="UP000468735"/>
    </source>
</evidence>
<dbReference type="InterPro" id="IPR050491">
    <property type="entry name" value="AmpC-like"/>
</dbReference>
<feature type="compositionally biased region" description="Low complexity" evidence="1">
    <location>
        <begin position="41"/>
        <end position="65"/>
    </location>
</feature>
<gene>
    <name evidence="4" type="ORF">F8566_43815</name>
</gene>
<feature type="domain" description="Beta-lactamase-related" evidence="3">
    <location>
        <begin position="206"/>
        <end position="515"/>
    </location>
</feature>
<dbReference type="SUPFAM" id="SSF56601">
    <property type="entry name" value="beta-lactamase/transpeptidase-like"/>
    <property type="match status" value="1"/>
</dbReference>